<reference evidence="7" key="1">
    <citation type="journal article" date="2014" name="Front. Microbiol.">
        <title>High frequency of phylogenetically diverse reductive dehalogenase-homologous genes in deep subseafloor sedimentary metagenomes.</title>
        <authorList>
            <person name="Kawai M."/>
            <person name="Futagami T."/>
            <person name="Toyoda A."/>
            <person name="Takaki Y."/>
            <person name="Nishi S."/>
            <person name="Hori S."/>
            <person name="Arai W."/>
            <person name="Tsubouchi T."/>
            <person name="Morono Y."/>
            <person name="Uchiyama I."/>
            <person name="Ito T."/>
            <person name="Fujiyama A."/>
            <person name="Inagaki F."/>
            <person name="Takami H."/>
        </authorList>
    </citation>
    <scope>NUCLEOTIDE SEQUENCE</scope>
    <source>
        <strain evidence="7">Expedition CK06-06</strain>
    </source>
</reference>
<dbReference type="GO" id="GO:0015920">
    <property type="term" value="P:lipopolysaccharide transport"/>
    <property type="evidence" value="ECO:0007669"/>
    <property type="project" value="TreeGrafter"/>
</dbReference>
<evidence type="ECO:0000313" key="7">
    <source>
        <dbReference type="EMBL" id="GAF82542.1"/>
    </source>
</evidence>
<evidence type="ECO:0000256" key="5">
    <source>
        <dbReference type="ARBA" id="ARBA00023136"/>
    </source>
</evidence>
<keyword evidence="3 6" id="KW-0812">Transmembrane</keyword>
<feature type="transmembrane region" description="Helical" evidence="6">
    <location>
        <begin position="373"/>
        <end position="392"/>
    </location>
</feature>
<evidence type="ECO:0000256" key="4">
    <source>
        <dbReference type="ARBA" id="ARBA00022989"/>
    </source>
</evidence>
<keyword evidence="5 6" id="KW-0472">Membrane</keyword>
<dbReference type="Pfam" id="PF03739">
    <property type="entry name" value="LptF_LptG"/>
    <property type="match status" value="2"/>
</dbReference>
<keyword evidence="4 6" id="KW-1133">Transmembrane helix</keyword>
<name>X0T315_9ZZZZ</name>
<sequence length="458" mass="50546">YGRFASDNEFDACRASGISFLTLVHPGLSLAIVVAIANLVLSFHMLPFFVHLAEKSLKADAKQILFRNIERRGYYKLPTDEPWLIYADHADVQSGTLVGVVVAYLKGGAVEKIYTAERARVAFNLQDRFHEVQILADNTFQIGPEDEGGFSVEQGAVSTEFGSLLTDAIKFKKIGEMKRIRADLMRFRPIEKLARDTCAQFTTELLAQDIESWLGADANNYYRLHSGEKLVKFRASNVVVGDEKVKLEGEIVVIESDTSGKGLPATLRPMKASLHIEGNKLAPTLTMDLHNLWIERSGDLKMRHIIRGLIPPKDVDVRERFQTENVLEAIDKASQSSVLKKGPAERLRKLGNALDKKMRKTLVQIRAEIHSRLVFGLGCVPMILIGIGLGVIKKEGHLLTAFGASCVPAAVLIVCIVGGKQITENLGSSSVLGMGLMWAGLVFLLLLAAMIYHRLLKS</sequence>
<evidence type="ECO:0000256" key="6">
    <source>
        <dbReference type="SAM" id="Phobius"/>
    </source>
</evidence>
<accession>X0T315</accession>
<dbReference type="GO" id="GO:0043190">
    <property type="term" value="C:ATP-binding cassette (ABC) transporter complex"/>
    <property type="evidence" value="ECO:0007669"/>
    <property type="project" value="TreeGrafter"/>
</dbReference>
<dbReference type="EMBL" id="BARS01002189">
    <property type="protein sequence ID" value="GAF82542.1"/>
    <property type="molecule type" value="Genomic_DNA"/>
</dbReference>
<feature type="transmembrane region" description="Helical" evidence="6">
    <location>
        <begin position="398"/>
        <end position="419"/>
    </location>
</feature>
<evidence type="ECO:0000256" key="2">
    <source>
        <dbReference type="ARBA" id="ARBA00022475"/>
    </source>
</evidence>
<dbReference type="PANTHER" id="PTHR33529:SF6">
    <property type="entry name" value="YJGP_YJGQ FAMILY PERMEASE"/>
    <property type="match status" value="1"/>
</dbReference>
<feature type="non-terminal residue" evidence="7">
    <location>
        <position position="1"/>
    </location>
</feature>
<comment type="subcellular location">
    <subcellularLocation>
        <location evidence="1">Cell membrane</location>
        <topology evidence="1">Multi-pass membrane protein</topology>
    </subcellularLocation>
</comment>
<comment type="caution">
    <text evidence="7">The sequence shown here is derived from an EMBL/GenBank/DDBJ whole genome shotgun (WGS) entry which is preliminary data.</text>
</comment>
<dbReference type="PANTHER" id="PTHR33529">
    <property type="entry name" value="SLR0882 PROTEIN-RELATED"/>
    <property type="match status" value="1"/>
</dbReference>
<evidence type="ECO:0008006" key="8">
    <source>
        <dbReference type="Google" id="ProtNLM"/>
    </source>
</evidence>
<feature type="transmembrane region" description="Helical" evidence="6">
    <location>
        <begin position="28"/>
        <end position="50"/>
    </location>
</feature>
<dbReference type="AlphaFoldDB" id="X0T315"/>
<feature type="transmembrane region" description="Helical" evidence="6">
    <location>
        <begin position="431"/>
        <end position="452"/>
    </location>
</feature>
<protein>
    <recommendedName>
        <fullName evidence="8">LptF/LptG family permease</fullName>
    </recommendedName>
</protein>
<dbReference type="InterPro" id="IPR005495">
    <property type="entry name" value="LptG/LptF_permease"/>
</dbReference>
<proteinExistence type="predicted"/>
<gene>
    <name evidence="7" type="ORF">S01H1_04113</name>
</gene>
<keyword evidence="2" id="KW-1003">Cell membrane</keyword>
<evidence type="ECO:0000256" key="1">
    <source>
        <dbReference type="ARBA" id="ARBA00004651"/>
    </source>
</evidence>
<organism evidence="7">
    <name type="scientific">marine sediment metagenome</name>
    <dbReference type="NCBI Taxonomy" id="412755"/>
    <lineage>
        <taxon>unclassified sequences</taxon>
        <taxon>metagenomes</taxon>
        <taxon>ecological metagenomes</taxon>
    </lineage>
</organism>
<evidence type="ECO:0000256" key="3">
    <source>
        <dbReference type="ARBA" id="ARBA00022692"/>
    </source>
</evidence>